<accession>A0A846RRP7</accession>
<protein>
    <submittedName>
        <fullName evidence="10">Putative ABC transport system permease protein</fullName>
    </submittedName>
</protein>
<dbReference type="Pfam" id="PF02687">
    <property type="entry name" value="FtsX"/>
    <property type="match status" value="2"/>
</dbReference>
<feature type="domain" description="ABC3 transporter permease C-terminal" evidence="9">
    <location>
        <begin position="344"/>
        <end position="406"/>
    </location>
</feature>
<feature type="domain" description="ABC3 transporter permease C-terminal" evidence="9">
    <location>
        <begin position="779"/>
        <end position="896"/>
    </location>
</feature>
<feature type="transmembrane region" description="Helical" evidence="8">
    <location>
        <begin position="775"/>
        <end position="802"/>
    </location>
</feature>
<comment type="subcellular location">
    <subcellularLocation>
        <location evidence="1">Cell membrane</location>
        <topology evidence="1">Multi-pass membrane protein</topology>
    </subcellularLocation>
</comment>
<evidence type="ECO:0000256" key="1">
    <source>
        <dbReference type="ARBA" id="ARBA00004651"/>
    </source>
</evidence>
<dbReference type="GO" id="GO:0005886">
    <property type="term" value="C:plasma membrane"/>
    <property type="evidence" value="ECO:0007669"/>
    <property type="project" value="UniProtKB-SubCell"/>
</dbReference>
<evidence type="ECO:0000256" key="6">
    <source>
        <dbReference type="ARBA" id="ARBA00038076"/>
    </source>
</evidence>
<dbReference type="InterPro" id="IPR050250">
    <property type="entry name" value="Macrolide_Exporter_MacB"/>
</dbReference>
<feature type="transmembrane region" description="Helical" evidence="8">
    <location>
        <begin position="378"/>
        <end position="403"/>
    </location>
</feature>
<comment type="caution">
    <text evidence="10">The sequence shown here is derived from an EMBL/GenBank/DDBJ whole genome shotgun (WGS) entry which is preliminary data.</text>
</comment>
<dbReference type="PANTHER" id="PTHR30572:SF4">
    <property type="entry name" value="ABC TRANSPORTER PERMEASE YTRF"/>
    <property type="match status" value="1"/>
</dbReference>
<keyword evidence="2" id="KW-1003">Cell membrane</keyword>
<sequence>MTLFALLRRQFRHSRWPSVLLASIVLVVSALLCAWPRAVDAMYTADLQQSVSNLAGSQQAIRAFGSASPPDADFNQPMEESENEGQTARALERIRTDLAQPLGSALGDGRWIAMGLGSPVISPLPDRIRELVLNYAVDLQVLEHIEVIEGTLPGPPPDEIGGDPIELLLSEDSAEAAKWTVGEEGSVRVRLSATIRERENIPSEQRVVLSGIYKAIDPGAEYWSLNNTLLSAAEEYDPDTGTAVNATAFISPRAFLITRLAAEQQQTSYWYPMATEALTARTAPQVEAQLREFLGTPQSVPAAFVPGPTVVFGSETPDAIAEATQRAASTNQILALLASGPLGVCLATAALAVRLLIERRRQALALVSARGASEWQVRGSLALDGLILAVPAAALGALAAILLVPVPFAVGHVGWAVAAAFVPAALMALQHRRGDDARDDLAPFTRNRWRLSAEGAVVVLAVVATTLLFQRGIAQGTLEYGEVDALLSATPLLIALAVCVLVLRLYPVPLAWFARARRRQPGLIGFLGATRAVRSPGAGLVPVLALIVGLAVVLFSGVLLSTFRAGVGDAAQADVGADLRIQGPPFTTQEVAAIGEVDGVTSVAPVTDLSRLRAEVRGETKDVNLLTTDPSAMRGVQEGLAGAFPPSLLAALEEPTSDGALPVVVSPVLELEPGTAVELRYRGTTIDLEVVGVGSENTVFTPAAEWMLVGQDAINSVEERTFQPSVILTDLGEDADPQAVMGAVEDITGPQILLQTPDQNVERTLGSASGFGLQLGLWAVIVSMVLLCSLTIVMTSVVNTPARNRLISLLRTLGFPPRRDGALMLWELGPIAAAAILAGTALGLVLPLIILDSIDLSAFTGGEDEPALAINPLLVLALVAGFMVVVLASLAAAVAAGRRQRLAAVLRMTDS</sequence>
<name>A0A846RRP7_9MICC</name>
<proteinExistence type="inferred from homology"/>
<dbReference type="InterPro" id="IPR003838">
    <property type="entry name" value="ABC3_permease_C"/>
</dbReference>
<gene>
    <name evidence="10" type="ORF">BJ994_002200</name>
</gene>
<evidence type="ECO:0000256" key="2">
    <source>
        <dbReference type="ARBA" id="ARBA00022475"/>
    </source>
</evidence>
<feature type="transmembrane region" description="Helical" evidence="8">
    <location>
        <begin position="870"/>
        <end position="897"/>
    </location>
</feature>
<organism evidence="10 11">
    <name type="scientific">Arthrobacter pigmenti</name>
    <dbReference type="NCBI Taxonomy" id="271432"/>
    <lineage>
        <taxon>Bacteria</taxon>
        <taxon>Bacillati</taxon>
        <taxon>Actinomycetota</taxon>
        <taxon>Actinomycetes</taxon>
        <taxon>Micrococcales</taxon>
        <taxon>Micrococcaceae</taxon>
        <taxon>Arthrobacter</taxon>
    </lineage>
</organism>
<evidence type="ECO:0000259" key="9">
    <source>
        <dbReference type="Pfam" id="PF02687"/>
    </source>
</evidence>
<keyword evidence="11" id="KW-1185">Reference proteome</keyword>
<evidence type="ECO:0000256" key="3">
    <source>
        <dbReference type="ARBA" id="ARBA00022692"/>
    </source>
</evidence>
<keyword evidence="3 8" id="KW-0812">Transmembrane</keyword>
<evidence type="ECO:0000256" key="7">
    <source>
        <dbReference type="SAM" id="MobiDB-lite"/>
    </source>
</evidence>
<feature type="transmembrane region" description="Helical" evidence="8">
    <location>
        <begin position="535"/>
        <end position="560"/>
    </location>
</feature>
<dbReference type="PANTHER" id="PTHR30572">
    <property type="entry name" value="MEMBRANE COMPONENT OF TRANSPORTER-RELATED"/>
    <property type="match status" value="1"/>
</dbReference>
<reference evidence="10 11" key="1">
    <citation type="submission" date="2020-03" db="EMBL/GenBank/DDBJ databases">
        <title>Sequencing the genomes of 1000 actinobacteria strains.</title>
        <authorList>
            <person name="Klenk H.-P."/>
        </authorList>
    </citation>
    <scope>NUCLEOTIDE SEQUENCE [LARGE SCALE GENOMIC DNA]</scope>
    <source>
        <strain evidence="10 11">DSM 16403</strain>
    </source>
</reference>
<dbReference type="RefSeq" id="WP_167994118.1">
    <property type="nucleotide sequence ID" value="NZ_JAATJL010000001.1"/>
</dbReference>
<dbReference type="AlphaFoldDB" id="A0A846RRP7"/>
<keyword evidence="5 8" id="KW-0472">Membrane</keyword>
<evidence type="ECO:0000313" key="11">
    <source>
        <dbReference type="Proteomes" id="UP000547458"/>
    </source>
</evidence>
<evidence type="ECO:0000256" key="4">
    <source>
        <dbReference type="ARBA" id="ARBA00022989"/>
    </source>
</evidence>
<evidence type="ECO:0000256" key="8">
    <source>
        <dbReference type="SAM" id="Phobius"/>
    </source>
</evidence>
<dbReference type="EMBL" id="JAATJL010000001">
    <property type="protein sequence ID" value="NJC23124.1"/>
    <property type="molecule type" value="Genomic_DNA"/>
</dbReference>
<evidence type="ECO:0000256" key="5">
    <source>
        <dbReference type="ARBA" id="ARBA00023136"/>
    </source>
</evidence>
<feature type="transmembrane region" description="Helical" evidence="8">
    <location>
        <begin position="409"/>
        <end position="429"/>
    </location>
</feature>
<feature type="transmembrane region" description="Helical" evidence="8">
    <location>
        <begin position="449"/>
        <end position="469"/>
    </location>
</feature>
<keyword evidence="4 8" id="KW-1133">Transmembrane helix</keyword>
<feature type="region of interest" description="Disordered" evidence="7">
    <location>
        <begin position="66"/>
        <end position="88"/>
    </location>
</feature>
<feature type="transmembrane region" description="Helical" evidence="8">
    <location>
        <begin position="489"/>
        <end position="514"/>
    </location>
</feature>
<feature type="transmembrane region" description="Helical" evidence="8">
    <location>
        <begin position="823"/>
        <end position="850"/>
    </location>
</feature>
<evidence type="ECO:0000313" key="10">
    <source>
        <dbReference type="EMBL" id="NJC23124.1"/>
    </source>
</evidence>
<dbReference type="Proteomes" id="UP000547458">
    <property type="component" value="Unassembled WGS sequence"/>
</dbReference>
<feature type="transmembrane region" description="Helical" evidence="8">
    <location>
        <begin position="333"/>
        <end position="357"/>
    </location>
</feature>
<comment type="similarity">
    <text evidence="6">Belongs to the ABC-4 integral membrane protein family.</text>
</comment>
<dbReference type="GO" id="GO:0022857">
    <property type="term" value="F:transmembrane transporter activity"/>
    <property type="evidence" value="ECO:0007669"/>
    <property type="project" value="TreeGrafter"/>
</dbReference>